<feature type="compositionally biased region" description="Low complexity" evidence="6">
    <location>
        <begin position="617"/>
        <end position="631"/>
    </location>
</feature>
<dbReference type="InterPro" id="IPR035979">
    <property type="entry name" value="RBD_domain_sf"/>
</dbReference>
<dbReference type="InterPro" id="IPR042307">
    <property type="entry name" value="Reeler_sf"/>
</dbReference>
<evidence type="ECO:0000256" key="1">
    <source>
        <dbReference type="ARBA" id="ARBA00004496"/>
    </source>
</evidence>
<dbReference type="Pfam" id="PF00076">
    <property type="entry name" value="RRM_1"/>
    <property type="match status" value="2"/>
</dbReference>
<dbReference type="Gene3D" id="3.30.70.330">
    <property type="match status" value="2"/>
</dbReference>
<dbReference type="EMBL" id="JAVYJV010000057">
    <property type="protein sequence ID" value="KAK4337071.1"/>
    <property type="molecule type" value="Genomic_DNA"/>
</dbReference>
<dbReference type="InterPro" id="IPR000504">
    <property type="entry name" value="RRM_dom"/>
</dbReference>
<proteinExistence type="predicted"/>
<dbReference type="Gene3D" id="2.60.40.4060">
    <property type="entry name" value="Reeler domain"/>
    <property type="match status" value="1"/>
</dbReference>
<dbReference type="SUPFAM" id="SSF54197">
    <property type="entry name" value="HIT-like"/>
    <property type="match status" value="1"/>
</dbReference>
<dbReference type="PROSITE" id="PS50102">
    <property type="entry name" value="RRM"/>
    <property type="match status" value="2"/>
</dbReference>
<feature type="region of interest" description="Disordered" evidence="6">
    <location>
        <begin position="350"/>
        <end position="373"/>
    </location>
</feature>
<gene>
    <name evidence="8" type="ORF">RND71_043701</name>
</gene>
<dbReference type="GO" id="GO:0047627">
    <property type="term" value="F:adenylylsulfatase activity"/>
    <property type="evidence" value="ECO:0007669"/>
    <property type="project" value="UniProtKB-ARBA"/>
</dbReference>
<evidence type="ECO:0000313" key="8">
    <source>
        <dbReference type="EMBL" id="KAK4337071.1"/>
    </source>
</evidence>
<name>A0AAE1QNX2_9SOLA</name>
<feature type="domain" description="RRM" evidence="7">
    <location>
        <begin position="1"/>
        <end position="74"/>
    </location>
</feature>
<feature type="compositionally biased region" description="Low complexity" evidence="6">
    <location>
        <begin position="311"/>
        <end position="329"/>
    </location>
</feature>
<dbReference type="InterPro" id="IPR002861">
    <property type="entry name" value="Reeler_dom"/>
</dbReference>
<dbReference type="InterPro" id="IPR011146">
    <property type="entry name" value="HIT-like"/>
</dbReference>
<evidence type="ECO:0000256" key="6">
    <source>
        <dbReference type="SAM" id="MobiDB-lite"/>
    </source>
</evidence>
<evidence type="ECO:0000256" key="3">
    <source>
        <dbReference type="ARBA" id="ARBA00022737"/>
    </source>
</evidence>
<dbReference type="GO" id="GO:0003729">
    <property type="term" value="F:mRNA binding"/>
    <property type="evidence" value="ECO:0007669"/>
    <property type="project" value="TreeGrafter"/>
</dbReference>
<reference evidence="8" key="1">
    <citation type="submission" date="2023-12" db="EMBL/GenBank/DDBJ databases">
        <title>Genome assembly of Anisodus tanguticus.</title>
        <authorList>
            <person name="Wang Y.-J."/>
        </authorList>
    </citation>
    <scope>NUCLEOTIDE SEQUENCE</scope>
    <source>
        <strain evidence="8">KB-2021</strain>
        <tissue evidence="8">Leaf</tissue>
    </source>
</reference>
<dbReference type="CDD" id="cd08544">
    <property type="entry name" value="Reeler"/>
    <property type="match status" value="1"/>
</dbReference>
<dbReference type="Gene3D" id="3.30.428.10">
    <property type="entry name" value="HIT-like"/>
    <property type="match status" value="1"/>
</dbReference>
<feature type="region of interest" description="Disordered" evidence="6">
    <location>
        <begin position="304"/>
        <end position="329"/>
    </location>
</feature>
<feature type="region of interest" description="Disordered" evidence="6">
    <location>
        <begin position="617"/>
        <end position="639"/>
    </location>
</feature>
<comment type="subcellular location">
    <subcellularLocation>
        <location evidence="1">Cytoplasm</location>
    </subcellularLocation>
</comment>
<dbReference type="SUPFAM" id="SSF54928">
    <property type="entry name" value="RNA-binding domain, RBD"/>
    <property type="match status" value="1"/>
</dbReference>
<dbReference type="GO" id="GO:0005737">
    <property type="term" value="C:cytoplasm"/>
    <property type="evidence" value="ECO:0007669"/>
    <property type="project" value="UniProtKB-SubCell"/>
</dbReference>
<sequence length="824" mass="88882">MNNMYQKPEGLKEYFSKYGEITEVIVMKDPTTRRSRGFGFVTFADVSAVDKVLEDVPHELDGKKMVTKTKKIFVGGLAAQTTLEDVKNYFQLFGQIEDAMLMFDKQTNRHRGTINEGFPNAFASYASRTSYPGYTAYGYPPYTVDINGQQTSPPLLPQALSGEPPDSYRLPPPLIWPSGAPEKVCESLTPSHGSNQAKSASLSPFIITQSRSSYQPEEQIKVIVQAPDGISFRGLIIQAYDPTNNQPIGSFQAGRGLKTIDSCSSVTHTDRKGKKSATLIWEAPEASVKREEFNTDPLLALTSQVTGNRESPSVSSNNNSPVYNPSNSNGGYPSYSSNFANSAIANSGQNTGNLVSNNPANLNYGSQPDTTSNQAFVDNIASAASNLPSTSQNQNQPEFTNNQGNLYYYYYPVQDKNKEISYQASPSNQYPSTIVQPQNTEDNSGSSVTSLSNNQQSIQGSNTPGHDLSYSGAQDLAYTASALNENGNAPNVNPSPPRNNYESQLSSLASALNQYGFNPSSSNNAFSAQFANQLSGFNNLGQNFGESYSGSIPQPSSVPFGNDPFSAAMASQLNGFQSGQPIQNANSGSNNGGPLSQLYQQATQVYQGLINGATGGSSSQPQFAASQQHPSYEPSTANSLRSKYGLGAGESGKSTIVKQIKIIHENGYSKEDYAIPPVSRSKNIKSSTCVAFEDIMPVAPVHFLVVPKKPIIQLSKSDDSDEAILGRLLSVARKVAANKGIAENGYRTVINNGKHGCQSLPAGVLFETSKEAFVNLLEYAEEELKCQNCKKQVLASFAPSVLVAGKEKILSIDRYSILDYKETA</sequence>
<keyword evidence="2" id="KW-0963">Cytoplasm</keyword>
<keyword evidence="4 5" id="KW-0694">RNA-binding</keyword>
<feature type="domain" description="RRM" evidence="7">
    <location>
        <begin position="70"/>
        <end position="112"/>
    </location>
</feature>
<dbReference type="PANTHER" id="PTHR48032:SF18">
    <property type="entry name" value="RRM DOMAIN-CONTAINING PROTEIN"/>
    <property type="match status" value="1"/>
</dbReference>
<keyword evidence="9" id="KW-1185">Reference proteome</keyword>
<evidence type="ECO:0000256" key="2">
    <source>
        <dbReference type="ARBA" id="ARBA00022490"/>
    </source>
</evidence>
<feature type="region of interest" description="Disordered" evidence="6">
    <location>
        <begin position="423"/>
        <end position="471"/>
    </location>
</feature>
<dbReference type="GO" id="GO:0006417">
    <property type="term" value="P:regulation of translation"/>
    <property type="evidence" value="ECO:0007669"/>
    <property type="project" value="TreeGrafter"/>
</dbReference>
<feature type="compositionally biased region" description="Polar residues" evidence="6">
    <location>
        <begin position="423"/>
        <end position="464"/>
    </location>
</feature>
<dbReference type="SMART" id="SM00360">
    <property type="entry name" value="RRM"/>
    <property type="match status" value="2"/>
</dbReference>
<dbReference type="InterPro" id="IPR012677">
    <property type="entry name" value="Nucleotide-bd_a/b_plait_sf"/>
</dbReference>
<evidence type="ECO:0000256" key="4">
    <source>
        <dbReference type="ARBA" id="ARBA00022884"/>
    </source>
</evidence>
<dbReference type="Proteomes" id="UP001291623">
    <property type="component" value="Unassembled WGS sequence"/>
</dbReference>
<accession>A0AAE1QNX2</accession>
<dbReference type="AlphaFoldDB" id="A0AAE1QNX2"/>
<evidence type="ECO:0000256" key="5">
    <source>
        <dbReference type="PROSITE-ProRule" id="PRU00176"/>
    </source>
</evidence>
<dbReference type="Pfam" id="PF02014">
    <property type="entry name" value="Reeler"/>
    <property type="match status" value="1"/>
</dbReference>
<evidence type="ECO:0000313" key="9">
    <source>
        <dbReference type="Proteomes" id="UP001291623"/>
    </source>
</evidence>
<feature type="region of interest" description="Disordered" evidence="6">
    <location>
        <begin position="577"/>
        <end position="596"/>
    </location>
</feature>
<protein>
    <recommendedName>
        <fullName evidence="7">RRM domain-containing protein</fullName>
    </recommendedName>
</protein>
<organism evidence="8 9">
    <name type="scientific">Anisodus tanguticus</name>
    <dbReference type="NCBI Taxonomy" id="243964"/>
    <lineage>
        <taxon>Eukaryota</taxon>
        <taxon>Viridiplantae</taxon>
        <taxon>Streptophyta</taxon>
        <taxon>Embryophyta</taxon>
        <taxon>Tracheophyta</taxon>
        <taxon>Spermatophyta</taxon>
        <taxon>Magnoliopsida</taxon>
        <taxon>eudicotyledons</taxon>
        <taxon>Gunneridae</taxon>
        <taxon>Pentapetalae</taxon>
        <taxon>asterids</taxon>
        <taxon>lamiids</taxon>
        <taxon>Solanales</taxon>
        <taxon>Solanaceae</taxon>
        <taxon>Solanoideae</taxon>
        <taxon>Hyoscyameae</taxon>
        <taxon>Anisodus</taxon>
    </lineage>
</organism>
<comment type="caution">
    <text evidence="8">The sequence shown here is derived from an EMBL/GenBank/DDBJ whole genome shotgun (WGS) entry which is preliminary data.</text>
</comment>
<dbReference type="InterPro" id="IPR036265">
    <property type="entry name" value="HIT-like_sf"/>
</dbReference>
<dbReference type="Pfam" id="PF01230">
    <property type="entry name" value="HIT"/>
    <property type="match status" value="1"/>
</dbReference>
<keyword evidence="3" id="KW-0677">Repeat</keyword>
<evidence type="ECO:0000259" key="7">
    <source>
        <dbReference type="PROSITE" id="PS50102"/>
    </source>
</evidence>
<dbReference type="PANTHER" id="PTHR48032">
    <property type="entry name" value="RNA-BINDING PROTEIN MUSASHI HOMOLOG RBP6"/>
    <property type="match status" value="1"/>
</dbReference>